<protein>
    <recommendedName>
        <fullName evidence="4">3-hydroxybutyryl-CoA dehydrogenase</fullName>
    </recommendedName>
</protein>
<evidence type="ECO:0000256" key="3">
    <source>
        <dbReference type="ARBA" id="ARBA00023002"/>
    </source>
</evidence>
<evidence type="ECO:0000256" key="2">
    <source>
        <dbReference type="ARBA" id="ARBA00009463"/>
    </source>
</evidence>
<dbReference type="InterPro" id="IPR022694">
    <property type="entry name" value="3-OHacyl-CoA_DH"/>
</dbReference>
<dbReference type="Proteomes" id="UP000181899">
    <property type="component" value="Unassembled WGS sequence"/>
</dbReference>
<evidence type="ECO:0000313" key="9">
    <source>
        <dbReference type="Proteomes" id="UP000181899"/>
    </source>
</evidence>
<dbReference type="GO" id="GO:0008691">
    <property type="term" value="F:3-hydroxybutyryl-CoA dehydrogenase activity"/>
    <property type="evidence" value="ECO:0007669"/>
    <property type="project" value="TreeGrafter"/>
</dbReference>
<dbReference type="RefSeq" id="WP_074911469.1">
    <property type="nucleotide sequence ID" value="NZ_FOVK01000002.1"/>
</dbReference>
<evidence type="ECO:0000256" key="5">
    <source>
        <dbReference type="PIRSR" id="PIRSR000105-1"/>
    </source>
</evidence>
<comment type="similarity">
    <text evidence="2">Belongs to the 3-hydroxyacyl-CoA dehydrogenase family.</text>
</comment>
<dbReference type="Gene3D" id="1.10.1040.10">
    <property type="entry name" value="N-(1-d-carboxylethyl)-l-norvaline Dehydrogenase, domain 2"/>
    <property type="match status" value="1"/>
</dbReference>
<proteinExistence type="inferred from homology"/>
<dbReference type="AlphaFoldDB" id="A0A1I5A6K1"/>
<dbReference type="SUPFAM" id="SSF48179">
    <property type="entry name" value="6-phosphogluconate dehydrogenase C-terminal domain-like"/>
    <property type="match status" value="1"/>
</dbReference>
<dbReference type="FunFam" id="3.40.50.720:FF:000009">
    <property type="entry name" value="Fatty oxidation complex, alpha subunit"/>
    <property type="match status" value="1"/>
</dbReference>
<dbReference type="GO" id="GO:0070403">
    <property type="term" value="F:NAD+ binding"/>
    <property type="evidence" value="ECO:0007669"/>
    <property type="project" value="InterPro"/>
</dbReference>
<feature type="domain" description="3-hydroxyacyl-CoA dehydrogenase NAD binding" evidence="7">
    <location>
        <begin position="3"/>
        <end position="180"/>
    </location>
</feature>
<dbReference type="Pfam" id="PF02737">
    <property type="entry name" value="3HCDH_N"/>
    <property type="match status" value="1"/>
</dbReference>
<dbReference type="EMBL" id="FOVK01000002">
    <property type="protein sequence ID" value="SFN58065.1"/>
    <property type="molecule type" value="Genomic_DNA"/>
</dbReference>
<evidence type="ECO:0000256" key="4">
    <source>
        <dbReference type="ARBA" id="ARBA00067747"/>
    </source>
</evidence>
<dbReference type="PIRSF" id="PIRSF000105">
    <property type="entry name" value="HCDH"/>
    <property type="match status" value="1"/>
</dbReference>
<feature type="domain" description="3-hydroxyacyl-CoA dehydrogenase C-terminal" evidence="6">
    <location>
        <begin position="183"/>
        <end position="279"/>
    </location>
</feature>
<dbReference type="Gene3D" id="3.40.50.720">
    <property type="entry name" value="NAD(P)-binding Rossmann-like Domain"/>
    <property type="match status" value="1"/>
</dbReference>
<dbReference type="InterPro" id="IPR006180">
    <property type="entry name" value="3-OHacyl-CoA_DH_CS"/>
</dbReference>
<dbReference type="GO" id="GO:0019605">
    <property type="term" value="P:butyrate metabolic process"/>
    <property type="evidence" value="ECO:0007669"/>
    <property type="project" value="UniProtKB-UniPathway"/>
</dbReference>
<organism evidence="8 9">
    <name type="scientific">Proteiniclasticum ruminis</name>
    <dbReference type="NCBI Taxonomy" id="398199"/>
    <lineage>
        <taxon>Bacteria</taxon>
        <taxon>Bacillati</taxon>
        <taxon>Bacillota</taxon>
        <taxon>Clostridia</taxon>
        <taxon>Eubacteriales</taxon>
        <taxon>Clostridiaceae</taxon>
        <taxon>Proteiniclasticum</taxon>
    </lineage>
</organism>
<keyword evidence="9" id="KW-1185">Reference proteome</keyword>
<evidence type="ECO:0000259" key="7">
    <source>
        <dbReference type="Pfam" id="PF02737"/>
    </source>
</evidence>
<dbReference type="UniPathway" id="UPA00863"/>
<dbReference type="Pfam" id="PF00725">
    <property type="entry name" value="3HCDH"/>
    <property type="match status" value="1"/>
</dbReference>
<evidence type="ECO:0000256" key="1">
    <source>
        <dbReference type="ARBA" id="ARBA00005086"/>
    </source>
</evidence>
<dbReference type="InterPro" id="IPR036291">
    <property type="entry name" value="NAD(P)-bd_dom_sf"/>
</dbReference>
<dbReference type="PANTHER" id="PTHR48075:SF5">
    <property type="entry name" value="3-HYDROXYBUTYRYL-COA DEHYDROGENASE"/>
    <property type="match status" value="1"/>
</dbReference>
<dbReference type="PANTHER" id="PTHR48075">
    <property type="entry name" value="3-HYDROXYACYL-COA DEHYDROGENASE FAMILY PROTEIN"/>
    <property type="match status" value="1"/>
</dbReference>
<sequence>MRVLVYGTGTMGKGISQIFAQNNHKVLLFNPNIESSKRALKNIENGFEKLVTKGKLTEENKNKFINNIEIVDSIKSADDVDIAIEAVSENMDIKKTKFIEMDKFINSEAILATNTSSLSITELALVTKRPDKVVGMHFFNPAPIMQLVEIINGMTTSTETIEFVQSLSKELGKKPVLVEEAPGFIVNRMLIPMINEAISIYSEGVATIEDIDTAMKSGANHPIGPLALADLIGLDVCLNIMDILHAEFGLDKYTAHPLLRKMVRAKKLGRKTREGFYKY</sequence>
<dbReference type="SUPFAM" id="SSF51735">
    <property type="entry name" value="NAD(P)-binding Rossmann-fold domains"/>
    <property type="match status" value="1"/>
</dbReference>
<dbReference type="InterPro" id="IPR006108">
    <property type="entry name" value="3HC_DH_C"/>
</dbReference>
<comment type="pathway">
    <text evidence="1">Lipid metabolism; butanoate metabolism.</text>
</comment>
<dbReference type="InterPro" id="IPR013328">
    <property type="entry name" value="6PGD_dom2"/>
</dbReference>
<evidence type="ECO:0000259" key="6">
    <source>
        <dbReference type="Pfam" id="PF00725"/>
    </source>
</evidence>
<accession>A0A1I5A6K1</accession>
<name>A0A1I5A6K1_9CLOT</name>
<dbReference type="PROSITE" id="PS00067">
    <property type="entry name" value="3HCDH"/>
    <property type="match status" value="1"/>
</dbReference>
<dbReference type="InterPro" id="IPR008927">
    <property type="entry name" value="6-PGluconate_DH-like_C_sf"/>
</dbReference>
<reference evidence="8 9" key="1">
    <citation type="submission" date="2016-10" db="EMBL/GenBank/DDBJ databases">
        <authorList>
            <person name="de Groot N.N."/>
        </authorList>
    </citation>
    <scope>NUCLEOTIDE SEQUENCE [LARGE SCALE GENOMIC DNA]</scope>
    <source>
        <strain evidence="8 9">ML2</strain>
    </source>
</reference>
<dbReference type="InterPro" id="IPR006176">
    <property type="entry name" value="3-OHacyl-CoA_DH_NAD-bd"/>
</dbReference>
<dbReference type="GO" id="GO:0006635">
    <property type="term" value="P:fatty acid beta-oxidation"/>
    <property type="evidence" value="ECO:0007669"/>
    <property type="project" value="TreeGrafter"/>
</dbReference>
<evidence type="ECO:0000313" key="8">
    <source>
        <dbReference type="EMBL" id="SFN58065.1"/>
    </source>
</evidence>
<keyword evidence="3" id="KW-0560">Oxidoreductase</keyword>
<feature type="site" description="Important for catalytic activity" evidence="5">
    <location>
        <position position="137"/>
    </location>
</feature>
<gene>
    <name evidence="8" type="ORF">SAMN04488695_102351</name>
</gene>
<dbReference type="OrthoDB" id="9771883at2"/>